<evidence type="ECO:0000259" key="4">
    <source>
        <dbReference type="Pfam" id="PF24514"/>
    </source>
</evidence>
<feature type="domain" description="SpaA-like prealbumin fold" evidence="4">
    <location>
        <begin position="449"/>
        <end position="527"/>
    </location>
</feature>
<evidence type="ECO:0000256" key="2">
    <source>
        <dbReference type="SAM" id="SignalP"/>
    </source>
</evidence>
<feature type="domain" description="SpaA-like prealbumin fold" evidence="3">
    <location>
        <begin position="854"/>
        <end position="935"/>
    </location>
</feature>
<dbReference type="InterPro" id="IPR055371">
    <property type="entry name" value="SpaA_PFL_dom_4"/>
</dbReference>
<evidence type="ECO:0000259" key="3">
    <source>
        <dbReference type="Pfam" id="PF19403"/>
    </source>
</evidence>
<reference evidence="6" key="1">
    <citation type="submission" date="2016-11" db="EMBL/GenBank/DDBJ databases">
        <authorList>
            <person name="Varghese N."/>
            <person name="Submissions S."/>
        </authorList>
    </citation>
    <scope>NUCLEOTIDE SEQUENCE [LARGE SCALE GENOMIC DNA]</scope>
    <source>
        <strain evidence="6">DSM 8595</strain>
    </source>
</reference>
<organism evidence="5 6">
    <name type="scientific">Agromyces cerinus subsp. cerinus</name>
    <dbReference type="NCBI Taxonomy" id="232089"/>
    <lineage>
        <taxon>Bacteria</taxon>
        <taxon>Bacillati</taxon>
        <taxon>Actinomycetota</taxon>
        <taxon>Actinomycetes</taxon>
        <taxon>Micrococcales</taxon>
        <taxon>Microbacteriaceae</taxon>
        <taxon>Agromyces</taxon>
    </lineage>
</organism>
<dbReference type="Pfam" id="PF19403">
    <property type="entry name" value="SpaA_2"/>
    <property type="match status" value="1"/>
</dbReference>
<dbReference type="Pfam" id="PF24514">
    <property type="entry name" value="SpaA_4"/>
    <property type="match status" value="4"/>
</dbReference>
<gene>
    <name evidence="5" type="ORF">SAMN05443544_1849</name>
</gene>
<dbReference type="RefSeq" id="WP_074260011.1">
    <property type="nucleotide sequence ID" value="NZ_FSRJ01000002.1"/>
</dbReference>
<feature type="domain" description="SpaA-like prealbumin fold" evidence="4">
    <location>
        <begin position="1072"/>
        <end position="1169"/>
    </location>
</feature>
<feature type="transmembrane region" description="Helical" evidence="1">
    <location>
        <begin position="1336"/>
        <end position="1353"/>
    </location>
</feature>
<name>A0A1N6F920_9MICO</name>
<evidence type="ECO:0000313" key="5">
    <source>
        <dbReference type="EMBL" id="SIN91694.1"/>
    </source>
</evidence>
<proteinExistence type="predicted"/>
<evidence type="ECO:0000256" key="1">
    <source>
        <dbReference type="SAM" id="Phobius"/>
    </source>
</evidence>
<feature type="signal peptide" evidence="2">
    <location>
        <begin position="1"/>
        <end position="31"/>
    </location>
</feature>
<feature type="domain" description="SpaA-like prealbumin fold" evidence="4">
    <location>
        <begin position="968"/>
        <end position="1067"/>
    </location>
</feature>
<keyword evidence="1" id="KW-0472">Membrane</keyword>
<feature type="domain" description="SpaA-like prealbumin fold" evidence="4">
    <location>
        <begin position="657"/>
        <end position="748"/>
    </location>
</feature>
<dbReference type="InterPro" id="IPR045826">
    <property type="entry name" value="SpaA_PFL_dom_2"/>
</dbReference>
<accession>A0A1N6F920</accession>
<dbReference type="STRING" id="232089.SAMN05443544_1849"/>
<keyword evidence="2" id="KW-0732">Signal</keyword>
<keyword evidence="1" id="KW-1133">Transmembrane helix</keyword>
<dbReference type="OrthoDB" id="3985100at2"/>
<evidence type="ECO:0000313" key="6">
    <source>
        <dbReference type="Proteomes" id="UP000184699"/>
    </source>
</evidence>
<dbReference type="Proteomes" id="UP000184699">
    <property type="component" value="Unassembled WGS sequence"/>
</dbReference>
<keyword evidence="6" id="KW-1185">Reference proteome</keyword>
<dbReference type="EMBL" id="FSRJ01000002">
    <property type="protein sequence ID" value="SIN91694.1"/>
    <property type="molecule type" value="Genomic_DNA"/>
</dbReference>
<sequence length="1361" mass="140564">MARIRSVSLVAVGALLAVSLAPLAVAAPANAATLAPSGLSTGFQLDGNKSAGVPPDTFDWDDFLTPPQPNGAYTFTPTGPYTTADGNASTGILDATFDWDNGSLAASCSDTTTDATGAPGSQTPNTIPWAPGPANVNDKGNLCSTASAYEVVSTDDGVRHLVLYNYWTRLVGNGSVSVLQLLEGPALGRCDDILVVFDYNSNTSTVTVHFRRWAPALGDACANPNAPGAWLPTGDPIDFAWAVGVRTEGPLPVGNQPQATFGEFGVDLTEAGLFSPGECTTFQVSTMLTRTGTDFGAQTQDYYVPDADALTIANCGTLSVTKETLPAGIDSDDRFDTVIDRTGGGIVLPATDATEIVDDIGIGETNTYEGVLAATDYQLVETISGPWAMQSMLCSTLVPGTRLPVEFVLDDASDVFTVYPSTITQCRIVNATSTVTVTKQTLPDGAEQLFDFDIGGQQASLGDGQSATFAFAPGSQVDISETVPAGWLDSATITCTDGSAVIDEDAPSATVTTVAGQDVACTFTNTQLGNIRIAKELFGPPGGTFDFTGDWTTGDPLLPPGGEFSIEALTGDGIDYFATFTGVEPGDYSVTELADTVNGTLLVTLLCTIDGQDVFFEGTATADFTLAPGETVTCYFTNASPGQIFVLKETVPFEYDQDFGFEFESQADPTPVPFTLNAGVQDEATWASPQLEGGTYTVTELGGVPDWALTDITCDVPGGSFTADLDAGTAEIQLPDSGIAGCRFTNTATPGQATVAKTATGIADGFDWSFDFDLVNDDSGEVQTLAVDTANPTATFTDLAPGVNYTLNEVSAEGWTSTLSCTGLDDLDPATAGWQFVGPPAFDLQCTAENTAAPADVTITKTVTAVADTLDWSFDFTLDPADGVTPGAEQAVTGTGPSTGSATWQGLLPGETYTLTEADAAGWIEGTIQCQAGALVDLDPEVPGFQFEAQPGLSLACTVSNTPEPIDLTVTKTALGGDGTFQFVLTPIDPVGEAMVGSVATSAGTGVAVFTGLVAGTEYRLEELEFANWISGELTCQVSRSGTVDDLVLTRFTVMAGDNVTCAITNRAVGTIVVAKQVEGDDGTFSFVGDWAEPAEFTIETTDGSGSAVFPGIAPGTYTVEELALEGYENTDLVCVDGDADGEVSSVQGALGTIELDPGETVVCTYTNVQRGPVEVEKVVIGDPEFGDGGAVTVRYGITVTNTSTLEQPYDLHDRIRFGQGIAIESATVVSDDGVVVNAGWDGIDDTLVAAGAVLGSNAVHTYSVTVSARIPVGITADQADCSVGSPTEGSGLLNTATVAFWNGDGSDEADACAPVPVPVTAPAGGLSPTGVSLTALWYALLLIVGGAAVLVVRRARPARS</sequence>
<feature type="chain" id="PRO_5012952449" evidence="2">
    <location>
        <begin position="32"/>
        <end position="1361"/>
    </location>
</feature>
<keyword evidence="1" id="KW-0812">Transmembrane</keyword>
<protein>
    <submittedName>
        <fullName evidence="5">Uncharacterized protein</fullName>
    </submittedName>
</protein>